<comment type="caution">
    <text evidence="5">The sequence shown here is derived from an EMBL/GenBank/DDBJ whole genome shotgun (WGS) entry which is preliminary data.</text>
</comment>
<dbReference type="RefSeq" id="WP_220209632.1">
    <property type="nucleotide sequence ID" value="NZ_BNJK01000002.1"/>
</dbReference>
<evidence type="ECO:0000256" key="1">
    <source>
        <dbReference type="ARBA" id="ARBA00006484"/>
    </source>
</evidence>
<keyword evidence="4" id="KW-1133">Transmembrane helix</keyword>
<reference evidence="5" key="1">
    <citation type="submission" date="2020-10" db="EMBL/GenBank/DDBJ databases">
        <title>Taxonomic study of unclassified bacteria belonging to the class Ktedonobacteria.</title>
        <authorList>
            <person name="Yabe S."/>
            <person name="Wang C.M."/>
            <person name="Zheng Y."/>
            <person name="Sakai Y."/>
            <person name="Cavaletti L."/>
            <person name="Monciardini P."/>
            <person name="Donadio S."/>
        </authorList>
    </citation>
    <scope>NUCLEOTIDE SEQUENCE</scope>
    <source>
        <strain evidence="5">ID150040</strain>
    </source>
</reference>
<keyword evidence="6" id="KW-1185">Reference proteome</keyword>
<dbReference type="FunFam" id="3.40.50.720:FF:000084">
    <property type="entry name" value="Short-chain dehydrogenase reductase"/>
    <property type="match status" value="1"/>
</dbReference>
<dbReference type="PANTHER" id="PTHR43976">
    <property type="entry name" value="SHORT CHAIN DEHYDROGENASE"/>
    <property type="match status" value="1"/>
</dbReference>
<dbReference type="GO" id="GO:0016491">
    <property type="term" value="F:oxidoreductase activity"/>
    <property type="evidence" value="ECO:0007669"/>
    <property type="project" value="UniProtKB-KW"/>
</dbReference>
<keyword evidence="4" id="KW-0812">Transmembrane</keyword>
<organism evidence="5 6">
    <name type="scientific">Reticulibacter mediterranei</name>
    <dbReference type="NCBI Taxonomy" id="2778369"/>
    <lineage>
        <taxon>Bacteria</taxon>
        <taxon>Bacillati</taxon>
        <taxon>Chloroflexota</taxon>
        <taxon>Ktedonobacteria</taxon>
        <taxon>Ktedonobacterales</taxon>
        <taxon>Reticulibacteraceae</taxon>
        <taxon>Reticulibacter</taxon>
    </lineage>
</organism>
<evidence type="ECO:0000256" key="2">
    <source>
        <dbReference type="ARBA" id="ARBA00023002"/>
    </source>
</evidence>
<evidence type="ECO:0000313" key="6">
    <source>
        <dbReference type="Proteomes" id="UP000597444"/>
    </source>
</evidence>
<dbReference type="InterPro" id="IPR051911">
    <property type="entry name" value="SDR_oxidoreductase"/>
</dbReference>
<dbReference type="Pfam" id="PF00106">
    <property type="entry name" value="adh_short"/>
    <property type="match status" value="1"/>
</dbReference>
<evidence type="ECO:0000256" key="3">
    <source>
        <dbReference type="RuleBase" id="RU000363"/>
    </source>
</evidence>
<dbReference type="InterPro" id="IPR036291">
    <property type="entry name" value="NAD(P)-bd_dom_sf"/>
</dbReference>
<dbReference type="EMBL" id="BNJK01000002">
    <property type="protein sequence ID" value="GHO98965.1"/>
    <property type="molecule type" value="Genomic_DNA"/>
</dbReference>
<dbReference type="PRINTS" id="PR00081">
    <property type="entry name" value="GDHRDH"/>
</dbReference>
<dbReference type="SUPFAM" id="SSF51735">
    <property type="entry name" value="NAD(P)-binding Rossmann-fold domains"/>
    <property type="match status" value="1"/>
</dbReference>
<gene>
    <name evidence="5" type="ORF">KSF_090130</name>
</gene>
<keyword evidence="2" id="KW-0560">Oxidoreductase</keyword>
<protein>
    <submittedName>
        <fullName evidence="5">Short-chain dehydrogenase/reductase</fullName>
    </submittedName>
</protein>
<dbReference type="Gene3D" id="3.40.50.720">
    <property type="entry name" value="NAD(P)-binding Rossmann-like Domain"/>
    <property type="match status" value="1"/>
</dbReference>
<evidence type="ECO:0000256" key="4">
    <source>
        <dbReference type="SAM" id="Phobius"/>
    </source>
</evidence>
<dbReference type="CDD" id="cd05374">
    <property type="entry name" value="17beta-HSD-like_SDR_c"/>
    <property type="match status" value="1"/>
</dbReference>
<sequence>MSVETSPVVLITGASSGIGQAAAHLFVERGWHVAATMRNPSDGTAQAEHQRVLVLPLDVTDPASVEAAIAATLEHFSRIDVVVNNAGYGLFGPFETATDEQIRRQFATNVDGIFTVTRAVLPAMRRQGSGMIINVASIGGLITLPFFSLYHATKFAVVGFTESLSFELAPRGIRAKVIAPSEVDTNFSGRSLVRTFVEGEHAYSDTLSKIMAAMNARRGNYSSAALVAETIFTAATDGTDRVMYVAGSDAEQAFTLLHSLSEAERLEMIRQLSGL</sequence>
<proteinExistence type="inferred from homology"/>
<evidence type="ECO:0000313" key="5">
    <source>
        <dbReference type="EMBL" id="GHO98965.1"/>
    </source>
</evidence>
<feature type="transmembrane region" description="Helical" evidence="4">
    <location>
        <begin position="131"/>
        <end position="150"/>
    </location>
</feature>
<dbReference type="InterPro" id="IPR002347">
    <property type="entry name" value="SDR_fam"/>
</dbReference>
<dbReference type="PANTHER" id="PTHR43976:SF16">
    <property type="entry name" value="SHORT-CHAIN DEHYDROGENASE_REDUCTASE FAMILY PROTEIN"/>
    <property type="match status" value="1"/>
</dbReference>
<keyword evidence="4" id="KW-0472">Membrane</keyword>
<dbReference type="Proteomes" id="UP000597444">
    <property type="component" value="Unassembled WGS sequence"/>
</dbReference>
<dbReference type="PRINTS" id="PR00080">
    <property type="entry name" value="SDRFAMILY"/>
</dbReference>
<comment type="similarity">
    <text evidence="1 3">Belongs to the short-chain dehydrogenases/reductases (SDR) family.</text>
</comment>
<accession>A0A8J3N7Y8</accession>
<name>A0A8J3N7Y8_9CHLR</name>
<dbReference type="AlphaFoldDB" id="A0A8J3N7Y8"/>